<organism evidence="3 4">
    <name type="scientific">Arsenicibacter rosenii</name>
    <dbReference type="NCBI Taxonomy" id="1750698"/>
    <lineage>
        <taxon>Bacteria</taxon>
        <taxon>Pseudomonadati</taxon>
        <taxon>Bacteroidota</taxon>
        <taxon>Cytophagia</taxon>
        <taxon>Cytophagales</taxon>
        <taxon>Spirosomataceae</taxon>
        <taxon>Arsenicibacter</taxon>
    </lineage>
</organism>
<dbReference type="EMBL" id="MORL01000003">
    <property type="protein sequence ID" value="OIN59621.1"/>
    <property type="molecule type" value="Genomic_DNA"/>
</dbReference>
<evidence type="ECO:0000313" key="4">
    <source>
        <dbReference type="Proteomes" id="UP000181790"/>
    </source>
</evidence>
<protein>
    <submittedName>
        <fullName evidence="3">Hemin ABC transporter substrate-binding protein</fullName>
    </submittedName>
</protein>
<dbReference type="PROSITE" id="PS50983">
    <property type="entry name" value="FE_B12_PBP"/>
    <property type="match status" value="1"/>
</dbReference>
<keyword evidence="4" id="KW-1185">Reference proteome</keyword>
<dbReference type="Proteomes" id="UP000181790">
    <property type="component" value="Unassembled WGS sequence"/>
</dbReference>
<dbReference type="InterPro" id="IPR002491">
    <property type="entry name" value="ABC_transptr_periplasmic_BD"/>
</dbReference>
<feature type="signal peptide" evidence="1">
    <location>
        <begin position="1"/>
        <end position="25"/>
    </location>
</feature>
<proteinExistence type="predicted"/>
<feature type="chain" id="PRO_5010369978" evidence="1">
    <location>
        <begin position="26"/>
        <end position="290"/>
    </location>
</feature>
<sequence length="290" mass="30588">MINRQTANLLVVITALTIWCQQAWAQAKPDRIVSLNGTVTEILCGLGLQTQIVGVDVTSTYPAAMEKVAKVGHNRNIGAEAVLALQPTLIVGTKSATGMDIKPELIRQFQQAGVKTLFFEQTHSVAGAKKLIQDVGAAFRKPGPAAALVRKLDADLARVQKPAKAKKVLFIYARGAGNMMVAGEHTPVDQLITLAGGQNAVSGFDSFKPLTAEALVSANPDVILLFSSGLESLGGMSGLLNVPGVAQTNAGRNKAVIEMDGQLMTGFSPRLGLAVQELSRKLNDSVLTVH</sequence>
<evidence type="ECO:0000313" key="3">
    <source>
        <dbReference type="EMBL" id="OIN59621.1"/>
    </source>
</evidence>
<gene>
    <name evidence="3" type="ORF">BLX24_07025</name>
</gene>
<dbReference type="InterPro" id="IPR050902">
    <property type="entry name" value="ABC_Transporter_SBP"/>
</dbReference>
<dbReference type="AlphaFoldDB" id="A0A1S2VLI3"/>
<accession>A0A1S2VLI3</accession>
<dbReference type="Gene3D" id="3.40.50.1980">
    <property type="entry name" value="Nitrogenase molybdenum iron protein domain"/>
    <property type="match status" value="2"/>
</dbReference>
<dbReference type="PANTHER" id="PTHR30535">
    <property type="entry name" value="VITAMIN B12-BINDING PROTEIN"/>
    <property type="match status" value="1"/>
</dbReference>
<comment type="caution">
    <text evidence="3">The sequence shown here is derived from an EMBL/GenBank/DDBJ whole genome shotgun (WGS) entry which is preliminary data.</text>
</comment>
<keyword evidence="1" id="KW-0732">Signal</keyword>
<dbReference type="OrthoDB" id="9797736at2"/>
<dbReference type="SUPFAM" id="SSF53807">
    <property type="entry name" value="Helical backbone' metal receptor"/>
    <property type="match status" value="1"/>
</dbReference>
<feature type="domain" description="Fe/B12 periplasmic-binding" evidence="2">
    <location>
        <begin position="31"/>
        <end position="290"/>
    </location>
</feature>
<dbReference type="RefSeq" id="WP_071502416.1">
    <property type="nucleotide sequence ID" value="NZ_MORL01000003.1"/>
</dbReference>
<name>A0A1S2VLI3_9BACT</name>
<evidence type="ECO:0000256" key="1">
    <source>
        <dbReference type="SAM" id="SignalP"/>
    </source>
</evidence>
<dbReference type="PANTHER" id="PTHR30535:SF4">
    <property type="entry name" value="HEMIN-BINDING PERIPLASMIC PROTEIN HMUT"/>
    <property type="match status" value="1"/>
</dbReference>
<evidence type="ECO:0000259" key="2">
    <source>
        <dbReference type="PROSITE" id="PS50983"/>
    </source>
</evidence>
<dbReference type="Pfam" id="PF01497">
    <property type="entry name" value="Peripla_BP_2"/>
    <property type="match status" value="1"/>
</dbReference>
<reference evidence="3 4" key="1">
    <citation type="submission" date="2016-10" db="EMBL/GenBank/DDBJ databases">
        <title>Arsenicibacter rosenii gen. nov., sp. nov., an efficient arsenic-methylating bacterium isolated from an arsenic-contaminated paddy soil.</title>
        <authorList>
            <person name="Huang K."/>
        </authorList>
    </citation>
    <scope>NUCLEOTIDE SEQUENCE [LARGE SCALE GENOMIC DNA]</scope>
    <source>
        <strain evidence="3 4">SM-1</strain>
    </source>
</reference>